<keyword evidence="3" id="KW-0677">Repeat</keyword>
<dbReference type="RefSeq" id="WP_262663643.1">
    <property type="nucleotide sequence ID" value="NZ_JAMHKS010000076.1"/>
</dbReference>
<sequence length="300" mass="34098">MTLNNDIKIKKLMRELSSLHFKMSREDGSYMIYPIRLLEGGEISGHYNENEYTWKIINGELFFYAKNGQASTAFGKPFLENGELTFKGCFLLVPEWKIKHKLKQIDFSYDSLDVNTMLTRSTLKDNIQQFRWEVGNHTYGTPSVMEARMAGLRIGKFCSIGPGVTIILGNHVTNTATTYPFSSLSLFWPGARRDYIEDHDTKGDVKIGNDVWIGKNATIMSGVNIGDGAIIAANSVVTKDVRPYSIVGGNPAKLLRMRHCDDIIDALLQIQWWNWSDEEIDNSIKYLMSDVNAFITRFKK</sequence>
<keyword evidence="4" id="KW-0012">Acyltransferase</keyword>
<dbReference type="PANTHER" id="PTHR43300">
    <property type="entry name" value="ACETYLTRANSFERASE"/>
    <property type="match status" value="1"/>
</dbReference>
<keyword evidence="6" id="KW-1185">Reference proteome</keyword>
<comment type="caution">
    <text evidence="5">The sequence shown here is derived from an EMBL/GenBank/DDBJ whole genome shotgun (WGS) entry which is preliminary data.</text>
</comment>
<reference evidence="5" key="1">
    <citation type="submission" date="2022-05" db="EMBL/GenBank/DDBJ databases">
        <title>Description of a novel species of Leclercia; Leclercia tamurae and the Proposal for a Novel Genus Silvania gen. nov. Containing Two Novel Species Silvania hatchlandensis sp. nov. and Silvania confinis sp. nov. Isolated from the Rhizosphere of Oak.</title>
        <authorList>
            <person name="Maddock D.W."/>
            <person name="Brady C.L."/>
            <person name="Denman S."/>
            <person name="Arnold D."/>
        </authorList>
    </citation>
    <scope>NUCLEOTIDE SEQUENCE</scope>
    <source>
        <strain evidence="5">H6S3</strain>
    </source>
</reference>
<gene>
    <name evidence="5" type="ORF">M8318_16980</name>
</gene>
<dbReference type="InterPro" id="IPR011004">
    <property type="entry name" value="Trimer_LpxA-like_sf"/>
</dbReference>
<evidence type="ECO:0000256" key="3">
    <source>
        <dbReference type="ARBA" id="ARBA00022737"/>
    </source>
</evidence>
<dbReference type="InterPro" id="IPR050179">
    <property type="entry name" value="Trans_hexapeptide_repeat"/>
</dbReference>
<protein>
    <submittedName>
        <fullName evidence="5">CatB-related O-acetyltransferase</fullName>
    </submittedName>
</protein>
<dbReference type="CDD" id="cd03349">
    <property type="entry name" value="LbH_XAT"/>
    <property type="match status" value="1"/>
</dbReference>
<dbReference type="PANTHER" id="PTHR43300:SF11">
    <property type="entry name" value="ACETYLTRANSFERASE RV3034C-RELATED"/>
    <property type="match status" value="1"/>
</dbReference>
<dbReference type="InterPro" id="IPR001451">
    <property type="entry name" value="Hexapep"/>
</dbReference>
<keyword evidence="2" id="KW-0808">Transferase</keyword>
<organism evidence="5 6">
    <name type="scientific">Leclercia tamurae</name>
    <dbReference type="NCBI Taxonomy" id="2926467"/>
    <lineage>
        <taxon>Bacteria</taxon>
        <taxon>Pseudomonadati</taxon>
        <taxon>Pseudomonadota</taxon>
        <taxon>Gammaproteobacteria</taxon>
        <taxon>Enterobacterales</taxon>
        <taxon>Enterobacteriaceae</taxon>
        <taxon>Leclercia</taxon>
    </lineage>
</organism>
<dbReference type="Proteomes" id="UP001062027">
    <property type="component" value="Unassembled WGS sequence"/>
</dbReference>
<evidence type="ECO:0000256" key="2">
    <source>
        <dbReference type="ARBA" id="ARBA00022679"/>
    </source>
</evidence>
<evidence type="ECO:0000256" key="4">
    <source>
        <dbReference type="ARBA" id="ARBA00023315"/>
    </source>
</evidence>
<proteinExistence type="inferred from homology"/>
<evidence type="ECO:0000256" key="1">
    <source>
        <dbReference type="ARBA" id="ARBA00007274"/>
    </source>
</evidence>
<name>A0ABT2REL9_9ENTR</name>
<accession>A0ABT2REL9</accession>
<comment type="similarity">
    <text evidence="1">Belongs to the transferase hexapeptide repeat family.</text>
</comment>
<dbReference type="Gene3D" id="2.160.10.10">
    <property type="entry name" value="Hexapeptide repeat proteins"/>
    <property type="match status" value="1"/>
</dbReference>
<dbReference type="EMBL" id="JAMHKS010000076">
    <property type="protein sequence ID" value="MCU6679351.1"/>
    <property type="molecule type" value="Genomic_DNA"/>
</dbReference>
<dbReference type="SUPFAM" id="SSF51161">
    <property type="entry name" value="Trimeric LpxA-like enzymes"/>
    <property type="match status" value="1"/>
</dbReference>
<dbReference type="Pfam" id="PF00132">
    <property type="entry name" value="Hexapep"/>
    <property type="match status" value="1"/>
</dbReference>
<dbReference type="InterPro" id="IPR018357">
    <property type="entry name" value="Hexapep_transf_CS"/>
</dbReference>
<dbReference type="PROSITE" id="PS00101">
    <property type="entry name" value="HEXAPEP_TRANSFERASES"/>
    <property type="match status" value="1"/>
</dbReference>
<evidence type="ECO:0000313" key="6">
    <source>
        <dbReference type="Proteomes" id="UP001062027"/>
    </source>
</evidence>
<evidence type="ECO:0000313" key="5">
    <source>
        <dbReference type="EMBL" id="MCU6679351.1"/>
    </source>
</evidence>